<dbReference type="OrthoDB" id="2963135at2"/>
<accession>A0A2I0QSB6</accession>
<dbReference type="RefSeq" id="WP_101332032.1">
    <property type="nucleotide sequence ID" value="NZ_PJNH01000003.1"/>
</dbReference>
<protein>
    <submittedName>
        <fullName evidence="1">Uncharacterized protein</fullName>
    </submittedName>
</protein>
<evidence type="ECO:0000313" key="1">
    <source>
        <dbReference type="EMBL" id="PKR77204.1"/>
    </source>
</evidence>
<dbReference type="EMBL" id="PJNH01000003">
    <property type="protein sequence ID" value="PKR77204.1"/>
    <property type="molecule type" value="Genomic_DNA"/>
</dbReference>
<keyword evidence="2" id="KW-1185">Reference proteome</keyword>
<gene>
    <name evidence="1" type="ORF">CEY16_10715</name>
</gene>
<organism evidence="1 2">
    <name type="scientific">Halalkalibacillus sediminis</name>
    <dbReference type="NCBI Taxonomy" id="2018042"/>
    <lineage>
        <taxon>Bacteria</taxon>
        <taxon>Bacillati</taxon>
        <taxon>Bacillota</taxon>
        <taxon>Bacilli</taxon>
        <taxon>Bacillales</taxon>
        <taxon>Bacillaceae</taxon>
        <taxon>Halalkalibacillus</taxon>
    </lineage>
</organism>
<comment type="caution">
    <text evidence="1">The sequence shown here is derived from an EMBL/GenBank/DDBJ whole genome shotgun (WGS) entry which is preliminary data.</text>
</comment>
<evidence type="ECO:0000313" key="2">
    <source>
        <dbReference type="Proteomes" id="UP000243524"/>
    </source>
</evidence>
<dbReference type="Proteomes" id="UP000243524">
    <property type="component" value="Unassembled WGS sequence"/>
</dbReference>
<dbReference type="AlphaFoldDB" id="A0A2I0QSB6"/>
<name>A0A2I0QSB6_9BACI</name>
<sequence>MNKISRLVILLIVLAVGVTGYFVVEAQSNQGKFKSMSHVGAYSNLFKEYESVYLGKNIKWTGSDFPVIQNVKIIKSDGSEFENNEEISIDLFIDEKRKTNVIYSVNEESKAIIDGYHSVEEYQLNKENVKLVMKITLHDPGYDYDLRGFEINYEVKGKEKSQLLDLDNFIFYAQ</sequence>
<proteinExistence type="predicted"/>
<reference evidence="1 2" key="1">
    <citation type="submission" date="2017-06" db="EMBL/GenBank/DDBJ databases">
        <title>the draft geome sequence of Illustriluteabacillus marina B3227.</title>
        <authorList>
            <person name="He R.-H."/>
            <person name="Du Z.-J."/>
        </authorList>
    </citation>
    <scope>NUCLEOTIDE SEQUENCE [LARGE SCALE GENOMIC DNA]</scope>
    <source>
        <strain evidence="1 2">B3227</strain>
    </source>
</reference>